<sequence>LVDLKKIEAIPLWNERNYHVDKYQIIENAEDLSVLKLPAFEDL</sequence>
<dbReference type="AlphaFoldDB" id="X1PG41"/>
<evidence type="ECO:0000313" key="1">
    <source>
        <dbReference type="EMBL" id="GAI37960.1"/>
    </source>
</evidence>
<gene>
    <name evidence="1" type="ORF">S06H3_46063</name>
</gene>
<proteinExistence type="predicted"/>
<protein>
    <submittedName>
        <fullName evidence="1">Uncharacterized protein</fullName>
    </submittedName>
</protein>
<accession>X1PG41</accession>
<reference evidence="1" key="1">
    <citation type="journal article" date="2014" name="Front. Microbiol.">
        <title>High frequency of phylogenetically diverse reductive dehalogenase-homologous genes in deep subseafloor sedimentary metagenomes.</title>
        <authorList>
            <person name="Kawai M."/>
            <person name="Futagami T."/>
            <person name="Toyoda A."/>
            <person name="Takaki Y."/>
            <person name="Nishi S."/>
            <person name="Hori S."/>
            <person name="Arai W."/>
            <person name="Tsubouchi T."/>
            <person name="Morono Y."/>
            <person name="Uchiyama I."/>
            <person name="Ito T."/>
            <person name="Fujiyama A."/>
            <person name="Inagaki F."/>
            <person name="Takami H."/>
        </authorList>
    </citation>
    <scope>NUCLEOTIDE SEQUENCE</scope>
    <source>
        <strain evidence="1">Expedition CK06-06</strain>
    </source>
</reference>
<name>X1PG41_9ZZZZ</name>
<dbReference type="EMBL" id="BARV01028824">
    <property type="protein sequence ID" value="GAI37960.1"/>
    <property type="molecule type" value="Genomic_DNA"/>
</dbReference>
<organism evidence="1">
    <name type="scientific">marine sediment metagenome</name>
    <dbReference type="NCBI Taxonomy" id="412755"/>
    <lineage>
        <taxon>unclassified sequences</taxon>
        <taxon>metagenomes</taxon>
        <taxon>ecological metagenomes</taxon>
    </lineage>
</organism>
<feature type="non-terminal residue" evidence="1">
    <location>
        <position position="1"/>
    </location>
</feature>
<comment type="caution">
    <text evidence="1">The sequence shown here is derived from an EMBL/GenBank/DDBJ whole genome shotgun (WGS) entry which is preliminary data.</text>
</comment>